<dbReference type="RefSeq" id="WP_317626698.1">
    <property type="nucleotide sequence ID" value="NZ_JANFFA010000003.1"/>
</dbReference>
<dbReference type="Proteomes" id="UP001227162">
    <property type="component" value="Unassembled WGS sequence"/>
</dbReference>
<sequence length="283" mass="31855">MADDFDARITFHDDLQCMEADFSGFDFASSAVVNAFYDRIEDRIRETGETLWFFLVNYSGCKIDTSAWVAFSRRGKALNLAHSMGSVRFDASDETRRQIERDAETERFDPNLFADRDLAIARIRALPSKRRVTRVEEVGISAGEIARRITFDATGNAGGPLMTADFSRLTFAHSGDVDAVYDHIEDAIRASDRKWYFLVNMDGCEVHPAAWVRYAFRGKRLNQAASLGTVRFAPGSETASDIRLRAESQGFDPNIRNTREEAMTRLAEIRRDLLAEAQLEVGG</sequence>
<accession>A0AAJ1UF36</accession>
<protein>
    <submittedName>
        <fullName evidence="1">Uncharacterized protein</fullName>
    </submittedName>
</protein>
<evidence type="ECO:0000313" key="2">
    <source>
        <dbReference type="Proteomes" id="UP001227162"/>
    </source>
</evidence>
<organism evidence="1 2">
    <name type="scientific">Rhodalgimonas zhirmunskyi</name>
    <dbReference type="NCBI Taxonomy" id="2964767"/>
    <lineage>
        <taxon>Bacteria</taxon>
        <taxon>Pseudomonadati</taxon>
        <taxon>Pseudomonadota</taxon>
        <taxon>Alphaproteobacteria</taxon>
        <taxon>Rhodobacterales</taxon>
        <taxon>Roseobacteraceae</taxon>
        <taxon>Rhodalgimonas</taxon>
    </lineage>
</organism>
<reference evidence="1" key="2">
    <citation type="submission" date="2023-04" db="EMBL/GenBank/DDBJ databases">
        <title>'Rhodoalgimonas zhirmunskyi' gen. nov., isolated from a red alga.</title>
        <authorList>
            <person name="Nedashkovskaya O.I."/>
            <person name="Otstavnykh N.Y."/>
            <person name="Bystritskaya E.P."/>
            <person name="Balabanova L.A."/>
            <person name="Isaeva M.P."/>
        </authorList>
    </citation>
    <scope>NUCLEOTIDE SEQUENCE</scope>
    <source>
        <strain evidence="1">10Alg 79</strain>
    </source>
</reference>
<name>A0AAJ1UF36_9RHOB</name>
<dbReference type="AlphaFoldDB" id="A0AAJ1UF36"/>
<comment type="caution">
    <text evidence="1">The sequence shown here is derived from an EMBL/GenBank/DDBJ whole genome shotgun (WGS) entry which is preliminary data.</text>
</comment>
<proteinExistence type="predicted"/>
<evidence type="ECO:0000313" key="1">
    <source>
        <dbReference type="EMBL" id="MDQ2095096.1"/>
    </source>
</evidence>
<gene>
    <name evidence="1" type="ORF">NOI20_13315</name>
</gene>
<keyword evidence="2" id="KW-1185">Reference proteome</keyword>
<reference evidence="1" key="1">
    <citation type="submission" date="2022-07" db="EMBL/GenBank/DDBJ databases">
        <authorList>
            <person name="Otstavnykh N."/>
            <person name="Isaeva M."/>
            <person name="Bystritskaya E."/>
        </authorList>
    </citation>
    <scope>NUCLEOTIDE SEQUENCE</scope>
    <source>
        <strain evidence="1">10Alg 79</strain>
    </source>
</reference>
<dbReference type="EMBL" id="JANFFA010000003">
    <property type="protein sequence ID" value="MDQ2095096.1"/>
    <property type="molecule type" value="Genomic_DNA"/>
</dbReference>